<dbReference type="Gene3D" id="3.40.1380.20">
    <property type="entry name" value="Pyruvate kinase, C-terminal domain"/>
    <property type="match status" value="1"/>
</dbReference>
<name>A0A533QID1_9BACT</name>
<evidence type="ECO:0000313" key="3">
    <source>
        <dbReference type="Proteomes" id="UP000319783"/>
    </source>
</evidence>
<dbReference type="EMBL" id="SULG01000019">
    <property type="protein sequence ID" value="TLD42451.1"/>
    <property type="molecule type" value="Genomic_DNA"/>
</dbReference>
<gene>
    <name evidence="2" type="ORF">JETT_1194</name>
</gene>
<proteinExistence type="predicted"/>
<feature type="domain" description="Pyruvate kinase C-terminal" evidence="1">
    <location>
        <begin position="28"/>
        <end position="166"/>
    </location>
</feature>
<sequence length="188" mass="20616">MMRSVYYFDKPGQENTRNCIEIAASSIDEGYRHIVVATTVGDTGVAMAKRLKGKDINFVVVTHSFGFKEPNHFELLPENKEEILMQGGKILTSTILTHSIETAFTQKFNGLYPTIIVAQSLRRFGEGVKVCCEIVMEACDGGLIPEFEEVVAVAGTGRGADTVCIIKSAASKRFLDLKVLEILAKPRG</sequence>
<dbReference type="InterPro" id="IPR036918">
    <property type="entry name" value="Pyrv_Knase_C_sf"/>
</dbReference>
<evidence type="ECO:0000313" key="2">
    <source>
        <dbReference type="EMBL" id="TLD42451.1"/>
    </source>
</evidence>
<protein>
    <recommendedName>
        <fullName evidence="1">Pyruvate kinase C-terminal domain-containing protein</fullName>
    </recommendedName>
</protein>
<comment type="caution">
    <text evidence="2">The sequence shown here is derived from an EMBL/GenBank/DDBJ whole genome shotgun (WGS) entry which is preliminary data.</text>
</comment>
<accession>A0A533QID1</accession>
<evidence type="ECO:0000259" key="1">
    <source>
        <dbReference type="Pfam" id="PF02887"/>
    </source>
</evidence>
<organism evidence="2 3">
    <name type="scientific">Candidatus Jettenia ecosi</name>
    <dbReference type="NCBI Taxonomy" id="2494326"/>
    <lineage>
        <taxon>Bacteria</taxon>
        <taxon>Pseudomonadati</taxon>
        <taxon>Planctomycetota</taxon>
        <taxon>Candidatus Brocadiia</taxon>
        <taxon>Candidatus Brocadiales</taxon>
        <taxon>Candidatus Brocadiaceae</taxon>
        <taxon>Candidatus Jettenia</taxon>
    </lineage>
</organism>
<dbReference type="Proteomes" id="UP000319783">
    <property type="component" value="Unassembled WGS sequence"/>
</dbReference>
<reference evidence="2 3" key="1">
    <citation type="submission" date="2019-04" db="EMBL/GenBank/DDBJ databases">
        <title>Genome of a novel bacterium Candidatus Jettenia ecosi reconstructed from metagenome of an anammox bioreactor.</title>
        <authorList>
            <person name="Mardanov A.V."/>
            <person name="Beletsky A.V."/>
            <person name="Ravin N.V."/>
            <person name="Botchkova E.A."/>
            <person name="Litti Y.V."/>
            <person name="Nozhevnikova A.N."/>
        </authorList>
    </citation>
    <scope>NUCLEOTIDE SEQUENCE [LARGE SCALE GENOMIC DNA]</scope>
    <source>
        <strain evidence="2">J2</strain>
    </source>
</reference>
<dbReference type="SUPFAM" id="SSF52935">
    <property type="entry name" value="PK C-terminal domain-like"/>
    <property type="match status" value="1"/>
</dbReference>
<dbReference type="AlphaFoldDB" id="A0A533QID1"/>
<dbReference type="Pfam" id="PF02887">
    <property type="entry name" value="PK_C"/>
    <property type="match status" value="1"/>
</dbReference>
<dbReference type="InterPro" id="IPR015795">
    <property type="entry name" value="Pyrv_Knase_C"/>
</dbReference>